<dbReference type="STRING" id="5539.A0A3E2HLX3"/>
<keyword evidence="2" id="KW-0238">DNA-binding</keyword>
<comment type="caution">
    <text evidence="7">The sequence shown here is derived from an EMBL/GenBank/DDBJ whole genome shotgun (WGS) entry which is preliminary data.</text>
</comment>
<dbReference type="OrthoDB" id="5569911at2759"/>
<feature type="compositionally biased region" description="Basic and acidic residues" evidence="4">
    <location>
        <begin position="309"/>
        <end position="324"/>
    </location>
</feature>
<dbReference type="InterPro" id="IPR050308">
    <property type="entry name" value="MukB/SMC"/>
</dbReference>
<dbReference type="Pfam" id="PF15456">
    <property type="entry name" value="Uds1"/>
    <property type="match status" value="1"/>
</dbReference>
<accession>A0A3E2HLX3</accession>
<evidence type="ECO:0000259" key="5">
    <source>
        <dbReference type="Pfam" id="PF15456"/>
    </source>
</evidence>
<evidence type="ECO:0000256" key="4">
    <source>
        <dbReference type="SAM" id="MobiDB-lite"/>
    </source>
</evidence>
<dbReference type="Pfam" id="PF25078">
    <property type="entry name" value="DUF7801"/>
    <property type="match status" value="1"/>
</dbReference>
<dbReference type="EMBL" id="NCSJ02000021">
    <property type="protein sequence ID" value="RFU34387.1"/>
    <property type="molecule type" value="Genomic_DNA"/>
</dbReference>
<feature type="region of interest" description="Disordered" evidence="4">
    <location>
        <begin position="168"/>
        <end position="195"/>
    </location>
</feature>
<keyword evidence="1" id="KW-0963">Cytoplasm</keyword>
<feature type="region of interest" description="Disordered" evidence="4">
    <location>
        <begin position="433"/>
        <end position="471"/>
    </location>
</feature>
<evidence type="ECO:0000313" key="8">
    <source>
        <dbReference type="Proteomes" id="UP000258309"/>
    </source>
</evidence>
<dbReference type="OMA" id="IDDYEVM"/>
<reference evidence="7 8" key="1">
    <citation type="submission" date="2018-05" db="EMBL/GenBank/DDBJ databases">
        <title>Draft genome sequence of Scytalidium lignicola DSM 105466, a ubiquitous saprotrophic fungus.</title>
        <authorList>
            <person name="Buettner E."/>
            <person name="Gebauer A.M."/>
            <person name="Hofrichter M."/>
            <person name="Liers C."/>
            <person name="Kellner H."/>
        </authorList>
    </citation>
    <scope>NUCLEOTIDE SEQUENCE [LARGE SCALE GENOMIC DNA]</scope>
    <source>
        <strain evidence="7 8">DSM 105466</strain>
    </source>
</reference>
<evidence type="ECO:0000256" key="3">
    <source>
        <dbReference type="SAM" id="Coils"/>
    </source>
</evidence>
<evidence type="ECO:0000256" key="2">
    <source>
        <dbReference type="ARBA" id="ARBA00023125"/>
    </source>
</evidence>
<feature type="non-terminal residue" evidence="7">
    <location>
        <position position="872"/>
    </location>
</feature>
<evidence type="ECO:0000256" key="1">
    <source>
        <dbReference type="ARBA" id="ARBA00022490"/>
    </source>
</evidence>
<proteinExistence type="predicted"/>
<feature type="region of interest" description="Disordered" evidence="4">
    <location>
        <begin position="38"/>
        <end position="61"/>
    </location>
</feature>
<feature type="compositionally biased region" description="Gly residues" evidence="4">
    <location>
        <begin position="40"/>
        <end position="54"/>
    </location>
</feature>
<dbReference type="Proteomes" id="UP000258309">
    <property type="component" value="Unassembled WGS sequence"/>
</dbReference>
<feature type="region of interest" description="Disordered" evidence="4">
    <location>
        <begin position="304"/>
        <end position="324"/>
    </location>
</feature>
<feature type="domain" description="DUF7801" evidence="6">
    <location>
        <begin position="644"/>
        <end position="796"/>
    </location>
</feature>
<gene>
    <name evidence="7" type="ORF">B7463_g1934</name>
</gene>
<organism evidence="7 8">
    <name type="scientific">Scytalidium lignicola</name>
    <name type="common">Hyphomycete</name>
    <dbReference type="NCBI Taxonomy" id="5539"/>
    <lineage>
        <taxon>Eukaryota</taxon>
        <taxon>Fungi</taxon>
        <taxon>Dikarya</taxon>
        <taxon>Ascomycota</taxon>
        <taxon>Pezizomycotina</taxon>
        <taxon>Leotiomycetes</taxon>
        <taxon>Leotiomycetes incertae sedis</taxon>
        <taxon>Scytalidium</taxon>
    </lineage>
</organism>
<keyword evidence="8" id="KW-1185">Reference proteome</keyword>
<dbReference type="Gene3D" id="1.10.287.1490">
    <property type="match status" value="1"/>
</dbReference>
<protein>
    <submittedName>
        <fullName evidence="7">Uncharacterized protein</fullName>
    </submittedName>
</protein>
<feature type="domain" description="Up-regulated during septation protein 1" evidence="5">
    <location>
        <begin position="107"/>
        <end position="242"/>
    </location>
</feature>
<feature type="compositionally biased region" description="Basic and acidic residues" evidence="4">
    <location>
        <begin position="433"/>
        <end position="445"/>
    </location>
</feature>
<feature type="coiled-coil region" evidence="3">
    <location>
        <begin position="703"/>
        <end position="793"/>
    </location>
</feature>
<dbReference type="InterPro" id="IPR029191">
    <property type="entry name" value="Uds1"/>
</dbReference>
<dbReference type="AlphaFoldDB" id="A0A3E2HLX3"/>
<feature type="coiled-coil region" evidence="3">
    <location>
        <begin position="488"/>
        <end position="678"/>
    </location>
</feature>
<name>A0A3E2HLX3_SCYLI</name>
<evidence type="ECO:0000313" key="7">
    <source>
        <dbReference type="EMBL" id="RFU34387.1"/>
    </source>
</evidence>
<dbReference type="GO" id="GO:0005737">
    <property type="term" value="C:cytoplasm"/>
    <property type="evidence" value="ECO:0007669"/>
    <property type="project" value="TreeGrafter"/>
</dbReference>
<feature type="compositionally biased region" description="Acidic residues" evidence="4">
    <location>
        <begin position="454"/>
        <end position="467"/>
    </location>
</feature>
<dbReference type="PANTHER" id="PTHR42963">
    <property type="entry name" value="CHROMOSOME PARTITION PROTEIN MUKB"/>
    <property type="match status" value="1"/>
</dbReference>
<dbReference type="PANTHER" id="PTHR42963:SF1">
    <property type="entry name" value="DUF4476 DOMAIN-CONTAINING PROTEIN"/>
    <property type="match status" value="1"/>
</dbReference>
<feature type="non-terminal residue" evidence="7">
    <location>
        <position position="1"/>
    </location>
</feature>
<keyword evidence="3" id="KW-0175">Coiled coil</keyword>
<feature type="region of interest" description="Disordered" evidence="4">
    <location>
        <begin position="850"/>
        <end position="872"/>
    </location>
</feature>
<feature type="compositionally biased region" description="Polar residues" evidence="4">
    <location>
        <begin position="863"/>
        <end position="872"/>
    </location>
</feature>
<dbReference type="InterPro" id="IPR056703">
    <property type="entry name" value="DUF7801"/>
</dbReference>
<dbReference type="GO" id="GO:0003677">
    <property type="term" value="F:DNA binding"/>
    <property type="evidence" value="ECO:0007669"/>
    <property type="project" value="UniProtKB-KW"/>
</dbReference>
<sequence>MMNSGGGNHRQLPMRPGNETGYPIPQVMYPIRPPSSGAMNGYGDGQNYGPGGQTARGPPGPSSAIILEGYRDDIRNGFEGEKPRYNPLNSTRPQSSMLVNVNDPIQVHLLVETALGDSKEFEILSQEELDDLKKQCQVLTQRIEQTRQNLAIQSKYRDAAISMSKLYTSDKKKSMDSQTGKNRRSILGQRRNSEQLREAEIERLSSERKCEELAAELWSLEKRLIEPQTRLLKHTAGILQMTHKGPKKMMKGATTVQQPGMPGSPESMYTYSNARNSVETFSEENIFDERSLYKTADRLDGYGPFGSKDSYEGRPKSRSRGEGEQLKMIVTTEQKLEDLNARLRQIIVKFNPKLNEKLDGPPLTRSDSNGRATEVGTMLEAHIDYLDKSMITLDQECERTLEAKETTDVAMENFDRMETVVESLWDFIQSGEAKARERREQDKQARAARGYPSSEEDDLSSADDGGDPSEAFSLQGFSSKVKWLYSQASRLKEQKMVLQRQVKQQRELNNKSDAQKDAEVVHKTEELEKTKGLLMRTEMEIDNVRSQLSTVMEKLNDATQRERLREQSRAGEETAVMRGIKEELSKSEQTIAELEEELQELKDDRAITMAETQTKISELESQISTFSTQLTAATTAQSAAEAAVKQKEQELEAKEKEIEEISMDLARLQTEVTIARAELDGAYGSRAERAAEVAANPVIQREIDELSRKNAILTSELADLQAASAGSGSASKEMQGKIDVLKKELEETIEEYEQMTKLSIEWEKEREMLEGTIDKLRDEKESLETQLGDEKVKWLGVKTPGGETPGGTMANSTSTTVLKNEFKKMMRDTRAENTKALRTEQAERRRLEEELRALKKQYGPGKSTLSRSIPSS</sequence>
<evidence type="ECO:0000259" key="6">
    <source>
        <dbReference type="Pfam" id="PF25078"/>
    </source>
</evidence>